<dbReference type="AlphaFoldDB" id="A0A1V9FPW8"/>
<reference evidence="2 3" key="1">
    <citation type="submission" date="2016-03" db="EMBL/GenBank/DDBJ databases">
        <title>Niastella vici sp. nov., isolated from farmland soil.</title>
        <authorList>
            <person name="Chen L."/>
            <person name="Wang D."/>
            <person name="Yang S."/>
            <person name="Wang G."/>
        </authorList>
    </citation>
    <scope>NUCLEOTIDE SEQUENCE [LARGE SCALE GENOMIC DNA]</scope>
    <source>
        <strain evidence="2 3">DJ57</strain>
    </source>
</reference>
<organism evidence="2 3">
    <name type="scientific">Niastella vici</name>
    <dbReference type="NCBI Taxonomy" id="1703345"/>
    <lineage>
        <taxon>Bacteria</taxon>
        <taxon>Pseudomonadati</taxon>
        <taxon>Bacteroidota</taxon>
        <taxon>Chitinophagia</taxon>
        <taxon>Chitinophagales</taxon>
        <taxon>Chitinophagaceae</taxon>
        <taxon>Niastella</taxon>
    </lineage>
</organism>
<evidence type="ECO:0000313" key="3">
    <source>
        <dbReference type="Proteomes" id="UP000192796"/>
    </source>
</evidence>
<dbReference type="EMBL" id="LVYD01000064">
    <property type="protein sequence ID" value="OQP60382.1"/>
    <property type="molecule type" value="Genomic_DNA"/>
</dbReference>
<sequence length="228" mass="26234">MIKPLKSKTFLVAIAAIPSLTFAQNYDVKKGKVSIDKNIIATYDGKGGLLRFFDLTVSTPAQKPLISIKEKWCEFKNPLRKDAVRWAEITFLDNPEKKMNFHFPYNNRPLERDLVGYLFKDSTPSLIQGEALNVQAVEEFIKKNNFDFIDDSLYVRKFEKENKDRIMEPLERDKKQPLNLKVDSKGSEIILGNMQYTTVYNIFQDNVLVGQVEKKLTGSKAPMEYPGK</sequence>
<evidence type="ECO:0008006" key="4">
    <source>
        <dbReference type="Google" id="ProtNLM"/>
    </source>
</evidence>
<feature type="signal peptide" evidence="1">
    <location>
        <begin position="1"/>
        <end position="23"/>
    </location>
</feature>
<name>A0A1V9FPW8_9BACT</name>
<proteinExistence type="predicted"/>
<feature type="chain" id="PRO_5013388745" description="DUF3108 domain-containing protein" evidence="1">
    <location>
        <begin position="24"/>
        <end position="228"/>
    </location>
</feature>
<evidence type="ECO:0000256" key="1">
    <source>
        <dbReference type="SAM" id="SignalP"/>
    </source>
</evidence>
<gene>
    <name evidence="2" type="ORF">A3860_33935</name>
</gene>
<protein>
    <recommendedName>
        <fullName evidence="4">DUF3108 domain-containing protein</fullName>
    </recommendedName>
</protein>
<dbReference type="RefSeq" id="WP_081153345.1">
    <property type="nucleotide sequence ID" value="NZ_LVYD01000064.1"/>
</dbReference>
<dbReference type="Proteomes" id="UP000192796">
    <property type="component" value="Unassembled WGS sequence"/>
</dbReference>
<keyword evidence="1" id="KW-0732">Signal</keyword>
<keyword evidence="3" id="KW-1185">Reference proteome</keyword>
<dbReference type="OrthoDB" id="659185at2"/>
<evidence type="ECO:0000313" key="2">
    <source>
        <dbReference type="EMBL" id="OQP60382.1"/>
    </source>
</evidence>
<accession>A0A1V9FPW8</accession>
<comment type="caution">
    <text evidence="2">The sequence shown here is derived from an EMBL/GenBank/DDBJ whole genome shotgun (WGS) entry which is preliminary data.</text>
</comment>